<name>A0A9I9E820_CUCME</name>
<evidence type="ECO:0000313" key="1">
    <source>
        <dbReference type="EnsemblPlants" id="MELO3C029975.2.1"/>
    </source>
</evidence>
<evidence type="ECO:0008006" key="2">
    <source>
        <dbReference type="Google" id="ProtNLM"/>
    </source>
</evidence>
<protein>
    <recommendedName>
        <fullName evidence="2">CACTA en-spm transposon protein</fullName>
    </recommendedName>
</protein>
<sequence>MASEIASGVRHSLDAILVRQEWRRDCVKHIIETNEEKIKEKLQTIEEKKPHSLVVVVPLPSCGSRIACHMHFKKYSDPEHSRHFKPIGKTSNHERTRLLDRSSLTIIAAGQSRFYTDITCLLSKEGESVDRVEFFGKHMFEQRRSCHRPQRMHMYNQMLELQSQPTIKDDQDTQKALVENPSRMLPRRQVQAVPRRHVRSPQKERFNYKLSLIKLWNRLKSRQKITKR</sequence>
<dbReference type="AlphaFoldDB" id="A0A9I9E820"/>
<accession>A0A9I9E820</accession>
<proteinExistence type="predicted"/>
<reference evidence="1" key="1">
    <citation type="submission" date="2023-03" db="UniProtKB">
        <authorList>
            <consortium name="EnsemblPlants"/>
        </authorList>
    </citation>
    <scope>IDENTIFICATION</scope>
</reference>
<dbReference type="Gramene" id="MELO3C029975.2.1">
    <property type="protein sequence ID" value="MELO3C029975.2.1"/>
    <property type="gene ID" value="MELO3C029975.2"/>
</dbReference>
<organism evidence="1">
    <name type="scientific">Cucumis melo</name>
    <name type="common">Muskmelon</name>
    <dbReference type="NCBI Taxonomy" id="3656"/>
    <lineage>
        <taxon>Eukaryota</taxon>
        <taxon>Viridiplantae</taxon>
        <taxon>Streptophyta</taxon>
        <taxon>Embryophyta</taxon>
        <taxon>Tracheophyta</taxon>
        <taxon>Spermatophyta</taxon>
        <taxon>Magnoliopsida</taxon>
        <taxon>eudicotyledons</taxon>
        <taxon>Gunneridae</taxon>
        <taxon>Pentapetalae</taxon>
        <taxon>rosids</taxon>
        <taxon>fabids</taxon>
        <taxon>Cucurbitales</taxon>
        <taxon>Cucurbitaceae</taxon>
        <taxon>Benincaseae</taxon>
        <taxon>Cucumis</taxon>
    </lineage>
</organism>
<dbReference type="EnsemblPlants" id="MELO3C029975.2.1">
    <property type="protein sequence ID" value="MELO3C029975.2.1"/>
    <property type="gene ID" value="MELO3C029975.2"/>
</dbReference>